<sequence>MQLNIDYREKALLQRIQVEPKNLTLGDVTIEKDGKELLIIERKTIADLASSICDGRYKEQSYRLSESPVLNHNILYLIEGSLNDACSLSKKVLLSSLISIWYHKGFTIFRTESIDETAEFVTTLFEKLQKDDLKPHTESDYTSTIKKQKRDKITPDNIDVIMLSQIPGISSTTATALMTEHKTIFQLEKALQQNKECLATFVCGKRKLSKTCIENIKTYFHV</sequence>
<dbReference type="InterPro" id="IPR047416">
    <property type="entry name" value="XPF_nuclease_Mus81"/>
</dbReference>
<dbReference type="GO" id="GO:0006308">
    <property type="term" value="P:DNA catabolic process"/>
    <property type="evidence" value="ECO:0007669"/>
    <property type="project" value="InterPro"/>
</dbReference>
<dbReference type="Gene3D" id="3.40.50.10130">
    <property type="match status" value="1"/>
</dbReference>
<protein>
    <recommendedName>
        <fullName evidence="2">ERCC4 domain-containing protein</fullName>
    </recommendedName>
</protein>
<evidence type="ECO:0000313" key="3">
    <source>
        <dbReference type="EMBL" id="QHS88303.1"/>
    </source>
</evidence>
<keyword evidence="1" id="KW-0378">Hydrolase</keyword>
<dbReference type="PANTHER" id="PTHR13451:SF0">
    <property type="entry name" value="CROSSOVER JUNCTION ENDONUCLEASE MUS81"/>
    <property type="match status" value="1"/>
</dbReference>
<feature type="domain" description="ERCC4" evidence="2">
    <location>
        <begin position="2"/>
        <end position="82"/>
    </location>
</feature>
<evidence type="ECO:0000259" key="2">
    <source>
        <dbReference type="SMART" id="SM00891"/>
    </source>
</evidence>
<accession>A0A6C0BA14</accession>
<dbReference type="GO" id="GO:0008821">
    <property type="term" value="F:crossover junction DNA endonuclease activity"/>
    <property type="evidence" value="ECO:0007669"/>
    <property type="project" value="InterPro"/>
</dbReference>
<name>A0A6C0BA14_9ZZZZ</name>
<dbReference type="GO" id="GO:0031573">
    <property type="term" value="P:mitotic intra-S DNA damage checkpoint signaling"/>
    <property type="evidence" value="ECO:0007669"/>
    <property type="project" value="TreeGrafter"/>
</dbReference>
<evidence type="ECO:0000256" key="1">
    <source>
        <dbReference type="ARBA" id="ARBA00022801"/>
    </source>
</evidence>
<proteinExistence type="predicted"/>
<dbReference type="EMBL" id="MN739095">
    <property type="protein sequence ID" value="QHS88303.1"/>
    <property type="molecule type" value="Genomic_DNA"/>
</dbReference>
<dbReference type="GO" id="GO:0048476">
    <property type="term" value="C:Holliday junction resolvase complex"/>
    <property type="evidence" value="ECO:0007669"/>
    <property type="project" value="TreeGrafter"/>
</dbReference>
<dbReference type="GO" id="GO:0000727">
    <property type="term" value="P:double-strand break repair via break-induced replication"/>
    <property type="evidence" value="ECO:0007669"/>
    <property type="project" value="TreeGrafter"/>
</dbReference>
<dbReference type="GO" id="GO:0048257">
    <property type="term" value="F:3'-flap endonuclease activity"/>
    <property type="evidence" value="ECO:0007669"/>
    <property type="project" value="TreeGrafter"/>
</dbReference>
<dbReference type="Pfam" id="PF02732">
    <property type="entry name" value="ERCC4"/>
    <property type="match status" value="1"/>
</dbReference>
<organism evidence="3">
    <name type="scientific">viral metagenome</name>
    <dbReference type="NCBI Taxonomy" id="1070528"/>
    <lineage>
        <taxon>unclassified sequences</taxon>
        <taxon>metagenomes</taxon>
        <taxon>organismal metagenomes</taxon>
    </lineage>
</organism>
<dbReference type="GO" id="GO:0000712">
    <property type="term" value="P:resolution of meiotic recombination intermediates"/>
    <property type="evidence" value="ECO:0007669"/>
    <property type="project" value="TreeGrafter"/>
</dbReference>
<dbReference type="SUPFAM" id="SSF52980">
    <property type="entry name" value="Restriction endonuclease-like"/>
    <property type="match status" value="1"/>
</dbReference>
<dbReference type="InterPro" id="IPR006166">
    <property type="entry name" value="ERCC4_domain"/>
</dbReference>
<dbReference type="GO" id="GO:0003677">
    <property type="term" value="F:DNA binding"/>
    <property type="evidence" value="ECO:0007669"/>
    <property type="project" value="InterPro"/>
</dbReference>
<dbReference type="AlphaFoldDB" id="A0A6C0BA14"/>
<dbReference type="SMART" id="SM00891">
    <property type="entry name" value="ERCC4"/>
    <property type="match status" value="1"/>
</dbReference>
<dbReference type="PANTHER" id="PTHR13451">
    <property type="entry name" value="CLASS II CROSSOVER JUNCTION ENDONUCLEASE MUS81"/>
    <property type="match status" value="1"/>
</dbReference>
<dbReference type="CDD" id="cd20074">
    <property type="entry name" value="XPF_nuclease_Mus81"/>
    <property type="match status" value="1"/>
</dbReference>
<reference evidence="3" key="1">
    <citation type="journal article" date="2020" name="Nature">
        <title>Giant virus diversity and host interactions through global metagenomics.</title>
        <authorList>
            <person name="Schulz F."/>
            <person name="Roux S."/>
            <person name="Paez-Espino D."/>
            <person name="Jungbluth S."/>
            <person name="Walsh D.A."/>
            <person name="Denef V.J."/>
            <person name="McMahon K.D."/>
            <person name="Konstantinidis K.T."/>
            <person name="Eloe-Fadrosh E.A."/>
            <person name="Kyrpides N.C."/>
            <person name="Woyke T."/>
        </authorList>
    </citation>
    <scope>NUCLEOTIDE SEQUENCE</scope>
    <source>
        <strain evidence="3">GVMAG-M-3300010158-55</strain>
    </source>
</reference>
<dbReference type="InterPro" id="IPR011335">
    <property type="entry name" value="Restrct_endonuc-II-like"/>
</dbReference>
<dbReference type="GO" id="GO:0005634">
    <property type="term" value="C:nucleus"/>
    <property type="evidence" value="ECO:0007669"/>
    <property type="project" value="TreeGrafter"/>
</dbReference>
<dbReference type="InterPro" id="IPR033309">
    <property type="entry name" value="Mus81"/>
</dbReference>